<dbReference type="AlphaFoldDB" id="A0A553PGC6"/>
<dbReference type="PANTHER" id="PTHR11662">
    <property type="entry name" value="SOLUTE CARRIER FAMILY 17"/>
    <property type="match status" value="1"/>
</dbReference>
<dbReference type="GO" id="GO:0016020">
    <property type="term" value="C:membrane"/>
    <property type="evidence" value="ECO:0007669"/>
    <property type="project" value="UniProtKB-SubCell"/>
</dbReference>
<organism evidence="10 11">
    <name type="scientific">Tigriopus californicus</name>
    <name type="common">Marine copepod</name>
    <dbReference type="NCBI Taxonomy" id="6832"/>
    <lineage>
        <taxon>Eukaryota</taxon>
        <taxon>Metazoa</taxon>
        <taxon>Ecdysozoa</taxon>
        <taxon>Arthropoda</taxon>
        <taxon>Crustacea</taxon>
        <taxon>Multicrustacea</taxon>
        <taxon>Hexanauplia</taxon>
        <taxon>Copepoda</taxon>
        <taxon>Harpacticoida</taxon>
        <taxon>Harpacticidae</taxon>
        <taxon>Tigriopus</taxon>
    </lineage>
</organism>
<evidence type="ECO:0000256" key="8">
    <source>
        <dbReference type="SAM" id="Phobius"/>
    </source>
</evidence>
<gene>
    <name evidence="10" type="ORF">TCAL_11872</name>
</gene>
<dbReference type="OrthoDB" id="2985014at2759"/>
<protein>
    <recommendedName>
        <fullName evidence="9">Major facilitator superfamily (MFS) profile domain-containing protein</fullName>
    </recommendedName>
</protein>
<feature type="transmembrane region" description="Helical" evidence="8">
    <location>
        <begin position="12"/>
        <end position="32"/>
    </location>
</feature>
<feature type="transmembrane region" description="Helical" evidence="8">
    <location>
        <begin position="358"/>
        <end position="377"/>
    </location>
</feature>
<dbReference type="FunFam" id="1.20.1250.20:FF:000003">
    <property type="entry name" value="Solute carrier family 17 member 3"/>
    <property type="match status" value="1"/>
</dbReference>
<keyword evidence="3 8" id="KW-0812">Transmembrane</keyword>
<keyword evidence="4" id="KW-0769">Symport</keyword>
<sequence length="501" mass="53654">MPIETPVSPGGFRWRLVFAALGAIGMAIIYGLKVNLSVTIVAMINQTSRDAAGHAEGHESLAISDNGELASDQCFDPFAKKNSSGKSEDGPFVWTEPEQGLVLGSYFWGYLITQIPGGRVAELFGGKWVFLVAVIMNIAGACLSPLCARAGYEYMIIMRIIQGLGGGVTFPAMNVMVAKWAPVAERSTIASIVYGGTALGTVISIPTAGLIAGSLGWEWVFYLHGGLAAIWCALWVIFVTDTPDSHKFMSAAEKQFIQISTGSGTKKKTPPVPWKSIVTSSAVWAIIISHTLNNFGWYMLLVELPLFMRTGLGFNIKENAGLSALPFLCNWLFSIVYSNRLDWARHNGYISTTMARKLSMGIASVIPAACLVGVCLSGCEKTAVVLLMIIGTGFYGAMFAGVFSNHVDIASNYAGVLMGISNMAATIPGFAVPAFVGFLTHGETGTGPWHIVFYTTAGLLALEFVLYSLLASGEEQPWNTGNEAKDAESAEEDQHLAKPEE</sequence>
<dbReference type="GO" id="GO:0006820">
    <property type="term" value="P:monoatomic anion transport"/>
    <property type="evidence" value="ECO:0007669"/>
    <property type="project" value="TreeGrafter"/>
</dbReference>
<keyword evidence="5 8" id="KW-1133">Transmembrane helix</keyword>
<evidence type="ECO:0000313" key="11">
    <source>
        <dbReference type="Proteomes" id="UP000318571"/>
    </source>
</evidence>
<feature type="transmembrane region" description="Helical" evidence="8">
    <location>
        <begin position="128"/>
        <end position="148"/>
    </location>
</feature>
<dbReference type="InterPro" id="IPR036259">
    <property type="entry name" value="MFS_trans_sf"/>
</dbReference>
<feature type="transmembrane region" description="Helical" evidence="8">
    <location>
        <begin position="415"/>
        <end position="439"/>
    </location>
</feature>
<feature type="transmembrane region" description="Helical" evidence="8">
    <location>
        <begin position="189"/>
        <end position="213"/>
    </location>
</feature>
<dbReference type="SUPFAM" id="SSF103473">
    <property type="entry name" value="MFS general substrate transporter"/>
    <property type="match status" value="1"/>
</dbReference>
<evidence type="ECO:0000256" key="3">
    <source>
        <dbReference type="ARBA" id="ARBA00022692"/>
    </source>
</evidence>
<name>A0A553PGC6_TIGCA</name>
<dbReference type="PROSITE" id="PS50850">
    <property type="entry name" value="MFS"/>
    <property type="match status" value="1"/>
</dbReference>
<feature type="transmembrane region" description="Helical" evidence="8">
    <location>
        <begin position="383"/>
        <end position="403"/>
    </location>
</feature>
<feature type="transmembrane region" description="Helical" evidence="8">
    <location>
        <begin position="154"/>
        <end position="177"/>
    </location>
</feature>
<keyword evidence="6 8" id="KW-0472">Membrane</keyword>
<dbReference type="Proteomes" id="UP000318571">
    <property type="component" value="Chromosome 5"/>
</dbReference>
<feature type="transmembrane region" description="Helical" evidence="8">
    <location>
        <begin position="219"/>
        <end position="239"/>
    </location>
</feature>
<evidence type="ECO:0000256" key="1">
    <source>
        <dbReference type="ARBA" id="ARBA00004141"/>
    </source>
</evidence>
<dbReference type="GO" id="GO:0015293">
    <property type="term" value="F:symporter activity"/>
    <property type="evidence" value="ECO:0007669"/>
    <property type="project" value="UniProtKB-KW"/>
</dbReference>
<keyword evidence="11" id="KW-1185">Reference proteome</keyword>
<evidence type="ECO:0000256" key="6">
    <source>
        <dbReference type="ARBA" id="ARBA00023136"/>
    </source>
</evidence>
<comment type="caution">
    <text evidence="10">The sequence shown here is derived from an EMBL/GenBank/DDBJ whole genome shotgun (WGS) entry which is preliminary data.</text>
</comment>
<dbReference type="CDD" id="cd17318">
    <property type="entry name" value="MFS_SLC17"/>
    <property type="match status" value="1"/>
</dbReference>
<feature type="compositionally biased region" description="Basic and acidic residues" evidence="7">
    <location>
        <begin position="483"/>
        <end position="501"/>
    </location>
</feature>
<dbReference type="InterPro" id="IPR011701">
    <property type="entry name" value="MFS"/>
</dbReference>
<dbReference type="Pfam" id="PF07690">
    <property type="entry name" value="MFS_1"/>
    <property type="match status" value="1"/>
</dbReference>
<keyword evidence="2" id="KW-0813">Transport</keyword>
<evidence type="ECO:0000256" key="4">
    <source>
        <dbReference type="ARBA" id="ARBA00022847"/>
    </source>
</evidence>
<feature type="transmembrane region" description="Helical" evidence="8">
    <location>
        <begin position="320"/>
        <end position="337"/>
    </location>
</feature>
<dbReference type="EMBL" id="VCGU01000004">
    <property type="protein sequence ID" value="TRY76733.1"/>
    <property type="molecule type" value="Genomic_DNA"/>
</dbReference>
<feature type="domain" description="Major facilitator superfamily (MFS) profile" evidence="9">
    <location>
        <begin position="23"/>
        <end position="475"/>
    </location>
</feature>
<dbReference type="PANTHER" id="PTHR11662:SF457">
    <property type="entry name" value="MAJOR FACILITATOR SUPERFAMILY TRANSPORTER 3"/>
    <property type="match status" value="1"/>
</dbReference>
<evidence type="ECO:0000256" key="7">
    <source>
        <dbReference type="SAM" id="MobiDB-lite"/>
    </source>
</evidence>
<dbReference type="STRING" id="6832.A0A553PGC6"/>
<dbReference type="InterPro" id="IPR020846">
    <property type="entry name" value="MFS_dom"/>
</dbReference>
<feature type="transmembrane region" description="Helical" evidence="8">
    <location>
        <begin position="451"/>
        <end position="470"/>
    </location>
</feature>
<comment type="subcellular location">
    <subcellularLocation>
        <location evidence="1">Membrane</location>
        <topology evidence="1">Multi-pass membrane protein</topology>
    </subcellularLocation>
</comment>
<dbReference type="OMA" id="AMLNHTA"/>
<evidence type="ECO:0000256" key="5">
    <source>
        <dbReference type="ARBA" id="ARBA00022989"/>
    </source>
</evidence>
<evidence type="ECO:0000259" key="9">
    <source>
        <dbReference type="PROSITE" id="PS50850"/>
    </source>
</evidence>
<evidence type="ECO:0000256" key="2">
    <source>
        <dbReference type="ARBA" id="ARBA00022448"/>
    </source>
</evidence>
<feature type="region of interest" description="Disordered" evidence="7">
    <location>
        <begin position="477"/>
        <end position="501"/>
    </location>
</feature>
<dbReference type="Gene3D" id="1.20.1250.20">
    <property type="entry name" value="MFS general substrate transporter like domains"/>
    <property type="match status" value="2"/>
</dbReference>
<feature type="transmembrane region" description="Helical" evidence="8">
    <location>
        <begin position="277"/>
        <end position="300"/>
    </location>
</feature>
<evidence type="ECO:0000313" key="10">
    <source>
        <dbReference type="EMBL" id="TRY76733.1"/>
    </source>
</evidence>
<proteinExistence type="predicted"/>
<accession>A0A553PGC6</accession>
<dbReference type="InterPro" id="IPR050382">
    <property type="entry name" value="MFS_Na/Anion_cotransporter"/>
</dbReference>
<reference evidence="10 11" key="1">
    <citation type="journal article" date="2018" name="Nat. Ecol. Evol.">
        <title>Genomic signatures of mitonuclear coevolution across populations of Tigriopus californicus.</title>
        <authorList>
            <person name="Barreto F.S."/>
            <person name="Watson E.T."/>
            <person name="Lima T.G."/>
            <person name="Willett C.S."/>
            <person name="Edmands S."/>
            <person name="Li W."/>
            <person name="Burton R.S."/>
        </authorList>
    </citation>
    <scope>NUCLEOTIDE SEQUENCE [LARGE SCALE GENOMIC DNA]</scope>
    <source>
        <strain evidence="10 11">San Diego</strain>
    </source>
</reference>